<dbReference type="AlphaFoldDB" id="A0A1Q3CLK6"/>
<evidence type="ECO:0000256" key="3">
    <source>
        <dbReference type="ARBA" id="ARBA00023015"/>
    </source>
</evidence>
<keyword evidence="5" id="KW-0804">Transcription</keyword>
<evidence type="ECO:0000259" key="7">
    <source>
        <dbReference type="PROSITE" id="PS50090"/>
    </source>
</evidence>
<name>A0A1Q3CLK6_CEPFO</name>
<proteinExistence type="predicted"/>
<dbReference type="SUPFAM" id="SSF46689">
    <property type="entry name" value="Homeodomain-like"/>
    <property type="match status" value="1"/>
</dbReference>
<dbReference type="Gene3D" id="1.10.10.60">
    <property type="entry name" value="Homeodomain-like"/>
    <property type="match status" value="2"/>
</dbReference>
<feature type="domain" description="HTH myb-type" evidence="8">
    <location>
        <begin position="62"/>
        <end position="116"/>
    </location>
</feature>
<dbReference type="InterPro" id="IPR017930">
    <property type="entry name" value="Myb_dom"/>
</dbReference>
<protein>
    <submittedName>
        <fullName evidence="9">Myb_DNA-binding domain-containing protein</fullName>
    </submittedName>
</protein>
<dbReference type="InterPro" id="IPR001005">
    <property type="entry name" value="SANT/Myb"/>
</dbReference>
<feature type="domain" description="HTH myb-type" evidence="8">
    <location>
        <begin position="9"/>
        <end position="61"/>
    </location>
</feature>
<dbReference type="CDD" id="cd00167">
    <property type="entry name" value="SANT"/>
    <property type="match status" value="2"/>
</dbReference>
<reference evidence="10" key="1">
    <citation type="submission" date="2016-04" db="EMBL/GenBank/DDBJ databases">
        <title>Cephalotus genome sequencing.</title>
        <authorList>
            <person name="Fukushima K."/>
            <person name="Hasebe M."/>
            <person name="Fang X."/>
        </authorList>
    </citation>
    <scope>NUCLEOTIDE SEQUENCE [LARGE SCALE GENOMIC DNA]</scope>
    <source>
        <strain evidence="10">cv. St1</strain>
    </source>
</reference>
<dbReference type="FunFam" id="1.10.10.60:FF:000011">
    <property type="entry name" value="Myb transcription factor"/>
    <property type="match status" value="1"/>
</dbReference>
<keyword evidence="3" id="KW-0805">Transcription regulation</keyword>
<evidence type="ECO:0000259" key="8">
    <source>
        <dbReference type="PROSITE" id="PS51294"/>
    </source>
</evidence>
<evidence type="ECO:0000256" key="1">
    <source>
        <dbReference type="ARBA" id="ARBA00004123"/>
    </source>
</evidence>
<evidence type="ECO:0000256" key="5">
    <source>
        <dbReference type="ARBA" id="ARBA00023163"/>
    </source>
</evidence>
<comment type="caution">
    <text evidence="9">The sequence shown here is derived from an EMBL/GenBank/DDBJ whole genome shotgun (WGS) entry which is preliminary data.</text>
</comment>
<keyword evidence="6" id="KW-0539">Nucleus</keyword>
<comment type="subcellular location">
    <subcellularLocation>
        <location evidence="1">Nucleus</location>
    </subcellularLocation>
</comment>
<feature type="domain" description="Myb-like" evidence="7">
    <location>
        <begin position="62"/>
        <end position="112"/>
    </location>
</feature>
<feature type="domain" description="Myb-like" evidence="7">
    <location>
        <begin position="9"/>
        <end position="61"/>
    </location>
</feature>
<evidence type="ECO:0000256" key="2">
    <source>
        <dbReference type="ARBA" id="ARBA00022737"/>
    </source>
</evidence>
<gene>
    <name evidence="9" type="ORF">CFOL_v3_24589</name>
</gene>
<evidence type="ECO:0000256" key="6">
    <source>
        <dbReference type="ARBA" id="ARBA00023242"/>
    </source>
</evidence>
<dbReference type="OrthoDB" id="2143914at2759"/>
<evidence type="ECO:0000313" key="9">
    <source>
        <dbReference type="EMBL" id="GAV81130.1"/>
    </source>
</evidence>
<sequence>MAHQAAMQGEILRRGHWLEEEDERLIAFVTLLGDRRWDYLAKKAGLRRSGKSCRLRWLNYLRPNLKHGLISDEEEHIILELHELWGNKWSKIAKRLPGRTDNEIKNYWRSHLKKKVEVQEQENFQYGRSNNKQDFIIQKVDTNVQKYDADQDGLVTDTFGMTHTSGDNYLVSSNLAVTSSPYETRVSDWILKFLNDQSEKEHHEDCNSMDSCVCYPAWISEESDTWGCSGSLWDMH</sequence>
<dbReference type="InterPro" id="IPR044676">
    <property type="entry name" value="EOBI/EOBII-like_plant"/>
</dbReference>
<dbReference type="GO" id="GO:0005634">
    <property type="term" value="C:nucleus"/>
    <property type="evidence" value="ECO:0007669"/>
    <property type="project" value="UniProtKB-SubCell"/>
</dbReference>
<dbReference type="PROSITE" id="PS50090">
    <property type="entry name" value="MYB_LIKE"/>
    <property type="match status" value="2"/>
</dbReference>
<dbReference type="PANTHER" id="PTHR45675:SF8">
    <property type="entry name" value="TRANSCRIPTION FACTOR MYB27"/>
    <property type="match status" value="1"/>
</dbReference>
<accession>A0A1Q3CLK6</accession>
<dbReference type="SMART" id="SM00717">
    <property type="entry name" value="SANT"/>
    <property type="match status" value="2"/>
</dbReference>
<dbReference type="GO" id="GO:0043565">
    <property type="term" value="F:sequence-specific DNA binding"/>
    <property type="evidence" value="ECO:0007669"/>
    <property type="project" value="InterPro"/>
</dbReference>
<keyword evidence="10" id="KW-1185">Reference proteome</keyword>
<dbReference type="STRING" id="3775.A0A1Q3CLK6"/>
<evidence type="ECO:0000256" key="4">
    <source>
        <dbReference type="ARBA" id="ARBA00023125"/>
    </source>
</evidence>
<dbReference type="Pfam" id="PF00249">
    <property type="entry name" value="Myb_DNA-binding"/>
    <property type="match status" value="2"/>
</dbReference>
<evidence type="ECO:0000313" key="10">
    <source>
        <dbReference type="Proteomes" id="UP000187406"/>
    </source>
</evidence>
<dbReference type="EMBL" id="BDDD01002339">
    <property type="protein sequence ID" value="GAV81130.1"/>
    <property type="molecule type" value="Genomic_DNA"/>
</dbReference>
<dbReference type="PANTHER" id="PTHR45675">
    <property type="entry name" value="MYB TRANSCRIPTION FACTOR-RELATED-RELATED"/>
    <property type="match status" value="1"/>
</dbReference>
<dbReference type="InParanoid" id="A0A1Q3CLK6"/>
<dbReference type="GO" id="GO:0003700">
    <property type="term" value="F:DNA-binding transcription factor activity"/>
    <property type="evidence" value="ECO:0007669"/>
    <property type="project" value="InterPro"/>
</dbReference>
<organism evidence="9 10">
    <name type="scientific">Cephalotus follicularis</name>
    <name type="common">Albany pitcher plant</name>
    <dbReference type="NCBI Taxonomy" id="3775"/>
    <lineage>
        <taxon>Eukaryota</taxon>
        <taxon>Viridiplantae</taxon>
        <taxon>Streptophyta</taxon>
        <taxon>Embryophyta</taxon>
        <taxon>Tracheophyta</taxon>
        <taxon>Spermatophyta</taxon>
        <taxon>Magnoliopsida</taxon>
        <taxon>eudicotyledons</taxon>
        <taxon>Gunneridae</taxon>
        <taxon>Pentapetalae</taxon>
        <taxon>rosids</taxon>
        <taxon>fabids</taxon>
        <taxon>Oxalidales</taxon>
        <taxon>Cephalotaceae</taxon>
        <taxon>Cephalotus</taxon>
    </lineage>
</organism>
<keyword evidence="4 9" id="KW-0238">DNA-binding</keyword>
<dbReference type="Proteomes" id="UP000187406">
    <property type="component" value="Unassembled WGS sequence"/>
</dbReference>
<dbReference type="PROSITE" id="PS51294">
    <property type="entry name" value="HTH_MYB"/>
    <property type="match status" value="2"/>
</dbReference>
<keyword evidence="2" id="KW-0677">Repeat</keyword>
<dbReference type="InterPro" id="IPR009057">
    <property type="entry name" value="Homeodomain-like_sf"/>
</dbReference>